<dbReference type="Pfam" id="PF00349">
    <property type="entry name" value="Hexokinase_1"/>
    <property type="match status" value="1"/>
</dbReference>
<dbReference type="GO" id="GO:0006006">
    <property type="term" value="P:glucose metabolic process"/>
    <property type="evidence" value="ECO:0007669"/>
    <property type="project" value="TreeGrafter"/>
</dbReference>
<evidence type="ECO:0000259" key="10">
    <source>
        <dbReference type="Pfam" id="PF00349"/>
    </source>
</evidence>
<dbReference type="Gene3D" id="3.40.367.20">
    <property type="match status" value="1"/>
</dbReference>
<dbReference type="InterPro" id="IPR022672">
    <property type="entry name" value="Hexokinase_N"/>
</dbReference>
<keyword evidence="13" id="KW-1185">Reference proteome</keyword>
<reference evidence="13" key="1">
    <citation type="submission" date="2016-11" db="EMBL/GenBank/DDBJ databases">
        <authorList>
            <person name="Varghese N."/>
            <person name="Submissions S."/>
        </authorList>
    </citation>
    <scope>NUCLEOTIDE SEQUENCE [LARGE SCALE GENOMIC DNA]</scope>
    <source>
        <strain evidence="13">DSM 10349</strain>
    </source>
</reference>
<dbReference type="InterPro" id="IPR022673">
    <property type="entry name" value="Hexokinase_C"/>
</dbReference>
<keyword evidence="4" id="KW-0808">Transferase</keyword>
<evidence type="ECO:0000256" key="2">
    <source>
        <dbReference type="ARBA" id="ARBA00005007"/>
    </source>
</evidence>
<accession>A0A1M6VLW3</accession>
<organism evidence="12 13">
    <name type="scientific">Desulforamulus aeronauticus DSM 10349</name>
    <dbReference type="NCBI Taxonomy" id="1121421"/>
    <lineage>
        <taxon>Bacteria</taxon>
        <taxon>Bacillati</taxon>
        <taxon>Bacillota</taxon>
        <taxon>Clostridia</taxon>
        <taxon>Eubacteriales</taxon>
        <taxon>Peptococcaceae</taxon>
        <taxon>Desulforamulus</taxon>
    </lineage>
</organism>
<feature type="domain" description="Hexokinase N-terminal" evidence="10">
    <location>
        <begin position="9"/>
        <end position="203"/>
    </location>
</feature>
<dbReference type="SUPFAM" id="SSF53067">
    <property type="entry name" value="Actin-like ATPase domain"/>
    <property type="match status" value="2"/>
</dbReference>
<dbReference type="PANTHER" id="PTHR19443:SF16">
    <property type="entry name" value="HEXOKINASE TYPE 1-RELATED"/>
    <property type="match status" value="1"/>
</dbReference>
<comment type="catalytic activity">
    <reaction evidence="9">
        <text>D-fructose + ATP = D-fructose 6-phosphate + ADP + H(+)</text>
        <dbReference type="Rhea" id="RHEA:16125"/>
        <dbReference type="ChEBI" id="CHEBI:15378"/>
        <dbReference type="ChEBI" id="CHEBI:30616"/>
        <dbReference type="ChEBI" id="CHEBI:37721"/>
        <dbReference type="ChEBI" id="CHEBI:61527"/>
        <dbReference type="ChEBI" id="CHEBI:456216"/>
        <dbReference type="EC" id="2.7.1.1"/>
    </reaction>
    <physiologicalReaction direction="left-to-right" evidence="9">
        <dbReference type="Rhea" id="RHEA:16126"/>
    </physiologicalReaction>
</comment>
<feature type="domain" description="Hexokinase C-terminal" evidence="11">
    <location>
        <begin position="210"/>
        <end position="435"/>
    </location>
</feature>
<gene>
    <name evidence="12" type="ORF">SAMN02745123_03254</name>
</gene>
<dbReference type="PANTHER" id="PTHR19443">
    <property type="entry name" value="HEXOKINASE"/>
    <property type="match status" value="1"/>
</dbReference>
<keyword evidence="7" id="KW-0067">ATP-binding</keyword>
<dbReference type="Proteomes" id="UP000183997">
    <property type="component" value="Unassembled WGS sequence"/>
</dbReference>
<evidence type="ECO:0000259" key="11">
    <source>
        <dbReference type="Pfam" id="PF03727"/>
    </source>
</evidence>
<dbReference type="Pfam" id="PF03727">
    <property type="entry name" value="Hexokinase_2"/>
    <property type="match status" value="1"/>
</dbReference>
<dbReference type="Gene3D" id="3.30.420.40">
    <property type="match status" value="1"/>
</dbReference>
<comment type="pathway">
    <text evidence="2">Carbohydrate metabolism.</text>
</comment>
<evidence type="ECO:0000313" key="12">
    <source>
        <dbReference type="EMBL" id="SHK82439.1"/>
    </source>
</evidence>
<dbReference type="GO" id="GO:0005829">
    <property type="term" value="C:cytosol"/>
    <property type="evidence" value="ECO:0007669"/>
    <property type="project" value="TreeGrafter"/>
</dbReference>
<dbReference type="GO" id="GO:0001678">
    <property type="term" value="P:intracellular glucose homeostasis"/>
    <property type="evidence" value="ECO:0007669"/>
    <property type="project" value="InterPro"/>
</dbReference>
<keyword evidence="5" id="KW-0547">Nucleotide-binding</keyword>
<dbReference type="EMBL" id="FRAR01000025">
    <property type="protein sequence ID" value="SHK82439.1"/>
    <property type="molecule type" value="Genomic_DNA"/>
</dbReference>
<protein>
    <submittedName>
        <fullName evidence="12">Hexokinase</fullName>
    </submittedName>
</protein>
<evidence type="ECO:0000256" key="1">
    <source>
        <dbReference type="ARBA" id="ARBA00004921"/>
    </source>
</evidence>
<dbReference type="GO" id="GO:0005524">
    <property type="term" value="F:ATP binding"/>
    <property type="evidence" value="ECO:0007669"/>
    <property type="project" value="UniProtKB-KW"/>
</dbReference>
<keyword evidence="8" id="KW-0324">Glycolysis</keyword>
<evidence type="ECO:0000256" key="4">
    <source>
        <dbReference type="ARBA" id="ARBA00022679"/>
    </source>
</evidence>
<dbReference type="STRING" id="1121421.SAMN02745123_03254"/>
<evidence type="ECO:0000313" key="13">
    <source>
        <dbReference type="Proteomes" id="UP000183997"/>
    </source>
</evidence>
<name>A0A1M6VLW3_9FIRM</name>
<dbReference type="GO" id="GO:0005536">
    <property type="term" value="F:D-glucose binding"/>
    <property type="evidence" value="ECO:0007669"/>
    <property type="project" value="InterPro"/>
</dbReference>
<evidence type="ECO:0000256" key="5">
    <source>
        <dbReference type="ARBA" id="ARBA00022741"/>
    </source>
</evidence>
<dbReference type="AlphaFoldDB" id="A0A1M6VLW3"/>
<comment type="pathway">
    <text evidence="1">Carbohydrate degradation.</text>
</comment>
<evidence type="ECO:0000256" key="9">
    <source>
        <dbReference type="ARBA" id="ARBA00047905"/>
    </source>
</evidence>
<evidence type="ECO:0000256" key="7">
    <source>
        <dbReference type="ARBA" id="ARBA00022840"/>
    </source>
</evidence>
<evidence type="ECO:0000256" key="3">
    <source>
        <dbReference type="ARBA" id="ARBA00009225"/>
    </source>
</evidence>
<evidence type="ECO:0000256" key="8">
    <source>
        <dbReference type="ARBA" id="ARBA00023152"/>
    </source>
</evidence>
<sequence length="437" mass="48111">MNDSLAEKLQNITSQFLPPAAELSEIADQFKKEMTKGLSGEGCLKMLRSFLPSPTGQEKGTYITIDFGGTNIRIQVVELLGVGKTRIKEQLLFPLKNPTANYDYTSPSATAEELFDFIAAQIGKLIETNQSYLLGHTFSFPCQQLSVNRASLLSWTKEIKTSGMEGQEITTLLKAALQRANLHRVIPVAIINDTTGTLLTASYRNPRATIGSICGTGHNTCYLEPWEPTTGKPMIINMESGNFNKFFLSPYDKVLDQSSEKTAQQALEKAVAGHYLGEIARLLLFDLWQQGLLFANFGKQVFHQPYSLKTRDLANFLEDSTPQLAVISSWLQKNCRIPKPALEECSALKTVASLVSTRSARLITATYAGVLQHIDPKLSHQHVIAVDGSLFEKMPHYQANMQQALVDIFQEKARHISLVLVKDGSGTGAAIAAAVCQ</sequence>
<proteinExistence type="inferred from homology"/>
<dbReference type="GO" id="GO:0008865">
    <property type="term" value="F:fructokinase activity"/>
    <property type="evidence" value="ECO:0007669"/>
    <property type="project" value="TreeGrafter"/>
</dbReference>
<dbReference type="GO" id="GO:0004340">
    <property type="term" value="F:glucokinase activity"/>
    <property type="evidence" value="ECO:0007669"/>
    <property type="project" value="TreeGrafter"/>
</dbReference>
<dbReference type="RefSeq" id="WP_072916454.1">
    <property type="nucleotide sequence ID" value="NZ_FRAR01000025.1"/>
</dbReference>
<dbReference type="InterPro" id="IPR001312">
    <property type="entry name" value="Hexokinase"/>
</dbReference>
<dbReference type="UniPathway" id="UPA00109">
    <property type="reaction ID" value="UER00180"/>
</dbReference>
<dbReference type="PROSITE" id="PS51748">
    <property type="entry name" value="HEXOKINASE_2"/>
    <property type="match status" value="1"/>
</dbReference>
<dbReference type="PRINTS" id="PR00475">
    <property type="entry name" value="HEXOKINASE"/>
</dbReference>
<dbReference type="OrthoDB" id="6383434at2"/>
<evidence type="ECO:0000256" key="6">
    <source>
        <dbReference type="ARBA" id="ARBA00022777"/>
    </source>
</evidence>
<keyword evidence="6 12" id="KW-0418">Kinase</keyword>
<dbReference type="InterPro" id="IPR043129">
    <property type="entry name" value="ATPase_NBD"/>
</dbReference>
<dbReference type="GO" id="GO:0006096">
    <property type="term" value="P:glycolytic process"/>
    <property type="evidence" value="ECO:0007669"/>
    <property type="project" value="UniProtKB-UniPathway"/>
</dbReference>
<comment type="similarity">
    <text evidence="3">Belongs to the hexokinase family.</text>
</comment>